<dbReference type="GO" id="GO:0005975">
    <property type="term" value="P:carbohydrate metabolic process"/>
    <property type="evidence" value="ECO:0007669"/>
    <property type="project" value="InterPro"/>
</dbReference>
<dbReference type="Pfam" id="PF03033">
    <property type="entry name" value="Glyco_transf_28"/>
    <property type="match status" value="1"/>
</dbReference>
<protein>
    <recommendedName>
        <fullName evidence="10">UDP-N-acetylglucosamine--N-acetylmuramyl-(pentapeptide) pyrophosphoryl-undecaprenol N-acetylglucosamine transferase</fullName>
        <ecNumber evidence="10">2.4.1.227</ecNumber>
    </recommendedName>
    <alternativeName>
        <fullName evidence="10">Undecaprenyl-PP-MurNAc-pentapeptide-UDPGlcNAc GlcNAc transferase</fullName>
    </alternativeName>
</protein>
<keyword evidence="9 10" id="KW-0961">Cell wall biogenesis/degradation</keyword>
<dbReference type="GO" id="GO:0005886">
    <property type="term" value="C:plasma membrane"/>
    <property type="evidence" value="ECO:0007669"/>
    <property type="project" value="UniProtKB-SubCell"/>
</dbReference>
<comment type="catalytic activity">
    <reaction evidence="10">
        <text>di-trans,octa-cis-undecaprenyl diphospho-N-acetyl-alpha-D-muramoyl-L-alanyl-D-glutamyl-meso-2,6-diaminopimeloyl-D-alanyl-D-alanine + UDP-N-acetyl-alpha-D-glucosamine = di-trans,octa-cis-undecaprenyl diphospho-[N-acetyl-alpha-D-glucosaminyl-(1-&gt;4)]-N-acetyl-alpha-D-muramoyl-L-alanyl-D-glutamyl-meso-2,6-diaminopimeloyl-D-alanyl-D-alanine + UDP + H(+)</text>
        <dbReference type="Rhea" id="RHEA:31227"/>
        <dbReference type="ChEBI" id="CHEBI:15378"/>
        <dbReference type="ChEBI" id="CHEBI:57705"/>
        <dbReference type="ChEBI" id="CHEBI:58223"/>
        <dbReference type="ChEBI" id="CHEBI:61387"/>
        <dbReference type="ChEBI" id="CHEBI:61388"/>
        <dbReference type="EC" id="2.4.1.227"/>
    </reaction>
</comment>
<dbReference type="InterPro" id="IPR007235">
    <property type="entry name" value="Glyco_trans_28_C"/>
</dbReference>
<comment type="similarity">
    <text evidence="10">Belongs to the glycosyltransferase 28 family. MurG subfamily.</text>
</comment>
<evidence type="ECO:0000256" key="6">
    <source>
        <dbReference type="ARBA" id="ARBA00022984"/>
    </source>
</evidence>
<keyword evidence="6 10" id="KW-0573">Peptidoglycan synthesis</keyword>
<proteinExistence type="inferred from homology"/>
<evidence type="ECO:0000256" key="4">
    <source>
        <dbReference type="ARBA" id="ARBA00022679"/>
    </source>
</evidence>
<evidence type="ECO:0000256" key="2">
    <source>
        <dbReference type="ARBA" id="ARBA00022618"/>
    </source>
</evidence>
<dbReference type="GO" id="GO:0008360">
    <property type="term" value="P:regulation of cell shape"/>
    <property type="evidence" value="ECO:0007669"/>
    <property type="project" value="UniProtKB-KW"/>
</dbReference>
<keyword evidence="4 10" id="KW-0808">Transferase</keyword>
<feature type="binding site" evidence="10">
    <location>
        <position position="164"/>
    </location>
    <ligand>
        <name>UDP-N-acetyl-alpha-D-glucosamine</name>
        <dbReference type="ChEBI" id="CHEBI:57705"/>
    </ligand>
</feature>
<dbReference type="HAMAP" id="MF_00033">
    <property type="entry name" value="MurG"/>
    <property type="match status" value="1"/>
</dbReference>
<accession>A0A1M6URD1</accession>
<evidence type="ECO:0000256" key="9">
    <source>
        <dbReference type="ARBA" id="ARBA00023316"/>
    </source>
</evidence>
<dbReference type="OrthoDB" id="9808936at2"/>
<evidence type="ECO:0000256" key="10">
    <source>
        <dbReference type="HAMAP-Rule" id="MF_00033"/>
    </source>
</evidence>
<name>A0A1M6URD1_9BURK</name>
<dbReference type="GO" id="GO:0051991">
    <property type="term" value="F:UDP-N-acetyl-D-glucosamine:N-acetylmuramoyl-L-alanyl-D-glutamyl-meso-2,6-diaminopimelyl-D-alanyl-D-alanine-diphosphoundecaprenol 4-beta-N-acetylglucosaminlytransferase activity"/>
    <property type="evidence" value="ECO:0007669"/>
    <property type="project" value="RHEA"/>
</dbReference>
<comment type="caution">
    <text evidence="10">Lacks conserved residue(s) required for the propagation of feature annotation.</text>
</comment>
<evidence type="ECO:0000313" key="13">
    <source>
        <dbReference type="EMBL" id="SHK71768.1"/>
    </source>
</evidence>
<evidence type="ECO:0000256" key="1">
    <source>
        <dbReference type="ARBA" id="ARBA00022475"/>
    </source>
</evidence>
<dbReference type="SUPFAM" id="SSF53756">
    <property type="entry name" value="UDP-Glycosyltransferase/glycogen phosphorylase"/>
    <property type="match status" value="1"/>
</dbReference>
<dbReference type="Pfam" id="PF04101">
    <property type="entry name" value="Glyco_tran_28_C"/>
    <property type="match status" value="1"/>
</dbReference>
<evidence type="ECO:0000256" key="8">
    <source>
        <dbReference type="ARBA" id="ARBA00023306"/>
    </source>
</evidence>
<feature type="domain" description="Glycosyltransferase family 28 N-terminal" evidence="11">
    <location>
        <begin position="10"/>
        <end position="146"/>
    </location>
</feature>
<evidence type="ECO:0000256" key="7">
    <source>
        <dbReference type="ARBA" id="ARBA00023136"/>
    </source>
</evidence>
<comment type="subcellular location">
    <subcellularLocation>
        <location evidence="10">Cell membrane</location>
        <topology evidence="10">Peripheral membrane protein</topology>
        <orientation evidence="10">Cytoplasmic side</orientation>
    </subcellularLocation>
</comment>
<evidence type="ECO:0000313" key="14">
    <source>
        <dbReference type="Proteomes" id="UP000184395"/>
    </source>
</evidence>
<dbReference type="GO" id="GO:0050511">
    <property type="term" value="F:undecaprenyldiphospho-muramoylpentapeptide beta-N-acetylglucosaminyltransferase activity"/>
    <property type="evidence" value="ECO:0007669"/>
    <property type="project" value="UniProtKB-UniRule"/>
</dbReference>
<reference evidence="13 14" key="1">
    <citation type="submission" date="2016-11" db="EMBL/GenBank/DDBJ databases">
        <authorList>
            <person name="Jaros S."/>
            <person name="Januszkiewicz K."/>
            <person name="Wedrychowicz H."/>
        </authorList>
    </citation>
    <scope>NUCLEOTIDE SEQUENCE [LARGE SCALE GENOMIC DNA]</scope>
    <source>
        <strain evidence="13 14">LMG 20594</strain>
    </source>
</reference>
<evidence type="ECO:0000256" key="3">
    <source>
        <dbReference type="ARBA" id="ARBA00022676"/>
    </source>
</evidence>
<dbReference type="GO" id="GO:0051301">
    <property type="term" value="P:cell division"/>
    <property type="evidence" value="ECO:0007669"/>
    <property type="project" value="UniProtKB-KW"/>
</dbReference>
<dbReference type="EC" id="2.4.1.227" evidence="10"/>
<dbReference type="CDD" id="cd03785">
    <property type="entry name" value="GT28_MurG"/>
    <property type="match status" value="1"/>
</dbReference>
<dbReference type="GO" id="GO:0071555">
    <property type="term" value="P:cell wall organization"/>
    <property type="evidence" value="ECO:0007669"/>
    <property type="project" value="UniProtKB-KW"/>
</dbReference>
<sequence>MTSLPQRTLMVMAGGTGGHVFPGLAVAHLMQTWGWKVVWLGNPAGMEATLVPKHGIAMEYVRFGGLRGKGLKTKLMLPVNLLRACAQSLSVLRRVKPDVVLGMGGYITFPAGLMTVLSGRPLVLHEQNSIAGLANKVLAKLAKRVLVAFPNTLPHGEWTGNPIRAELARAIAPKARYAQRKGPLNVLVVGGSLGAAALNEVVPRAVALLAPNERPRIVHQAGAKHIDALRENYTEAGLQTADGEQAGVELVAFIDDMTSAYANADLVICRAGAMTVAEISAVGVAAFFVPFPYAVDDHQTTNAAFLADNGAALVVQQRDLSAETLAEWLRSQTRETLAEMAERSRSLAKPDATEQVAQICATVAGSISGASPEGKQ</sequence>
<dbReference type="UniPathway" id="UPA00219"/>
<organism evidence="13 14">
    <name type="scientific">Paraburkholderia terricola</name>
    <dbReference type="NCBI Taxonomy" id="169427"/>
    <lineage>
        <taxon>Bacteria</taxon>
        <taxon>Pseudomonadati</taxon>
        <taxon>Pseudomonadota</taxon>
        <taxon>Betaproteobacteria</taxon>
        <taxon>Burkholderiales</taxon>
        <taxon>Burkholderiaceae</taxon>
        <taxon>Paraburkholderia</taxon>
    </lineage>
</organism>
<evidence type="ECO:0000259" key="12">
    <source>
        <dbReference type="Pfam" id="PF04101"/>
    </source>
</evidence>
<dbReference type="InterPro" id="IPR006009">
    <property type="entry name" value="GlcNAc_MurG"/>
</dbReference>
<dbReference type="Gene3D" id="3.40.50.2000">
    <property type="entry name" value="Glycogen Phosphorylase B"/>
    <property type="match status" value="2"/>
</dbReference>
<comment type="function">
    <text evidence="10">Cell wall formation. Catalyzes the transfer of a GlcNAc subunit on undecaprenyl-pyrophosphoryl-MurNAc-pentapeptide (lipid intermediate I) to form undecaprenyl-pyrophosphoryl-MurNAc-(pentapeptide)GlcNAc (lipid intermediate II).</text>
</comment>
<comment type="pathway">
    <text evidence="10">Cell wall biogenesis; peptidoglycan biosynthesis.</text>
</comment>
<keyword evidence="5 10" id="KW-0133">Cell shape</keyword>
<keyword evidence="3 10" id="KW-0328">Glycosyltransferase</keyword>
<dbReference type="NCBIfam" id="TIGR01133">
    <property type="entry name" value="murG"/>
    <property type="match status" value="1"/>
</dbReference>
<feature type="binding site" evidence="10">
    <location>
        <position position="128"/>
    </location>
    <ligand>
        <name>UDP-N-acetyl-alpha-D-glucosamine</name>
        <dbReference type="ChEBI" id="CHEBI:57705"/>
    </ligand>
</feature>
<feature type="domain" description="Glycosyl transferase family 28 C-terminal" evidence="12">
    <location>
        <begin position="186"/>
        <end position="355"/>
    </location>
</feature>
<feature type="binding site" evidence="10">
    <location>
        <position position="254"/>
    </location>
    <ligand>
        <name>UDP-N-acetyl-alpha-D-glucosamine</name>
        <dbReference type="ChEBI" id="CHEBI:57705"/>
    </ligand>
</feature>
<dbReference type="RefSeq" id="WP_073431282.1">
    <property type="nucleotide sequence ID" value="NZ_CADFGY010000035.1"/>
</dbReference>
<keyword evidence="8 10" id="KW-0131">Cell cycle</keyword>
<evidence type="ECO:0000259" key="11">
    <source>
        <dbReference type="Pfam" id="PF03033"/>
    </source>
</evidence>
<keyword evidence="2 10" id="KW-0132">Cell division</keyword>
<gene>
    <name evidence="10" type="primary">murG</name>
    <name evidence="13" type="ORF">SAMN05192548_103454</name>
</gene>
<dbReference type="EMBL" id="FRAB01000034">
    <property type="protein sequence ID" value="SHK71768.1"/>
    <property type="molecule type" value="Genomic_DNA"/>
</dbReference>
<feature type="binding site" evidence="10">
    <location>
        <position position="192"/>
    </location>
    <ligand>
        <name>UDP-N-acetyl-alpha-D-glucosamine</name>
        <dbReference type="ChEBI" id="CHEBI:57705"/>
    </ligand>
</feature>
<dbReference type="PANTHER" id="PTHR21015:SF22">
    <property type="entry name" value="GLYCOSYLTRANSFERASE"/>
    <property type="match status" value="1"/>
</dbReference>
<dbReference type="Proteomes" id="UP000184395">
    <property type="component" value="Unassembled WGS sequence"/>
</dbReference>
<feature type="binding site" evidence="10">
    <location>
        <position position="299"/>
    </location>
    <ligand>
        <name>UDP-N-acetyl-alpha-D-glucosamine</name>
        <dbReference type="ChEBI" id="CHEBI:57705"/>
    </ligand>
</feature>
<dbReference type="InterPro" id="IPR004276">
    <property type="entry name" value="GlycoTrans_28_N"/>
</dbReference>
<evidence type="ECO:0000256" key="5">
    <source>
        <dbReference type="ARBA" id="ARBA00022960"/>
    </source>
</evidence>
<dbReference type="GO" id="GO:0009252">
    <property type="term" value="P:peptidoglycan biosynthetic process"/>
    <property type="evidence" value="ECO:0007669"/>
    <property type="project" value="UniProtKB-UniRule"/>
</dbReference>
<keyword evidence="7 10" id="KW-0472">Membrane</keyword>
<dbReference type="STRING" id="169427.SAMN05192548_103454"/>
<feature type="binding site" evidence="10">
    <location>
        <begin position="16"/>
        <end position="18"/>
    </location>
    <ligand>
        <name>UDP-N-acetyl-alpha-D-glucosamine</name>
        <dbReference type="ChEBI" id="CHEBI:57705"/>
    </ligand>
</feature>
<keyword evidence="1 10" id="KW-1003">Cell membrane</keyword>
<dbReference type="PANTHER" id="PTHR21015">
    <property type="entry name" value="UDP-N-ACETYLGLUCOSAMINE--N-ACETYLMURAMYL-(PENTAPEPTIDE) PYROPHOSPHORYL-UNDECAPRENOL N-ACETYLGLUCOSAMINE TRANSFERASE 1"/>
    <property type="match status" value="1"/>
</dbReference>
<dbReference type="AlphaFoldDB" id="A0A1M6URD1"/>